<reference evidence="1" key="1">
    <citation type="journal article" date="2014" name="Front. Microbiol.">
        <title>High frequency of phylogenetically diverse reductive dehalogenase-homologous genes in deep subseafloor sedimentary metagenomes.</title>
        <authorList>
            <person name="Kawai M."/>
            <person name="Futagami T."/>
            <person name="Toyoda A."/>
            <person name="Takaki Y."/>
            <person name="Nishi S."/>
            <person name="Hori S."/>
            <person name="Arai W."/>
            <person name="Tsubouchi T."/>
            <person name="Morono Y."/>
            <person name="Uchiyama I."/>
            <person name="Ito T."/>
            <person name="Fujiyama A."/>
            <person name="Inagaki F."/>
            <person name="Takami H."/>
        </authorList>
    </citation>
    <scope>NUCLEOTIDE SEQUENCE</scope>
    <source>
        <strain evidence="1">Expedition CK06-06</strain>
    </source>
</reference>
<dbReference type="InterPro" id="IPR011989">
    <property type="entry name" value="ARM-like"/>
</dbReference>
<dbReference type="Gene3D" id="1.25.10.10">
    <property type="entry name" value="Leucine-rich Repeat Variant"/>
    <property type="match status" value="1"/>
</dbReference>
<gene>
    <name evidence="1" type="ORF">S01H1_81007</name>
</gene>
<evidence type="ECO:0000313" key="1">
    <source>
        <dbReference type="EMBL" id="GAG51532.1"/>
    </source>
</evidence>
<dbReference type="InterPro" id="IPR016024">
    <property type="entry name" value="ARM-type_fold"/>
</dbReference>
<dbReference type="AlphaFoldDB" id="X0YYG2"/>
<protein>
    <recommendedName>
        <fullName evidence="2">HEAT repeat domain-containing protein</fullName>
    </recommendedName>
</protein>
<comment type="caution">
    <text evidence="1">The sequence shown here is derived from an EMBL/GenBank/DDBJ whole genome shotgun (WGS) entry which is preliminary data.</text>
</comment>
<feature type="non-terminal residue" evidence="1">
    <location>
        <position position="107"/>
    </location>
</feature>
<dbReference type="SUPFAM" id="SSF48371">
    <property type="entry name" value="ARM repeat"/>
    <property type="match status" value="1"/>
</dbReference>
<evidence type="ECO:0008006" key="2">
    <source>
        <dbReference type="Google" id="ProtNLM"/>
    </source>
</evidence>
<dbReference type="EMBL" id="BARS01054771">
    <property type="protein sequence ID" value="GAG51532.1"/>
    <property type="molecule type" value="Genomic_DNA"/>
</dbReference>
<proteinExistence type="predicted"/>
<organism evidence="1">
    <name type="scientific">marine sediment metagenome</name>
    <dbReference type="NCBI Taxonomy" id="412755"/>
    <lineage>
        <taxon>unclassified sequences</taxon>
        <taxon>metagenomes</taxon>
        <taxon>ecological metagenomes</taxon>
    </lineage>
</organism>
<sequence length="107" mass="11782">MPLFGPPNIEKLKEKRDVRGLLKALGHKDARIRLNAENALNEMGTEVAGRIFIGLFVLLEENAKVRQGATETLQKLGASAVEPVFAEILEAEPLIVAADKREHVVWA</sequence>
<name>X0YYG2_9ZZZZ</name>
<accession>X0YYG2</accession>